<keyword evidence="2" id="KW-0645">Protease</keyword>
<keyword evidence="4" id="KW-0788">Thiol protease</keyword>
<evidence type="ECO:0000256" key="2">
    <source>
        <dbReference type="ARBA" id="ARBA00022670"/>
    </source>
</evidence>
<dbReference type="InterPro" id="IPR051202">
    <property type="entry name" value="Peptidase_C40"/>
</dbReference>
<evidence type="ECO:0000313" key="7">
    <source>
        <dbReference type="Proteomes" id="UP001183420"/>
    </source>
</evidence>
<name>A0ABU2LM16_9ACTN</name>
<dbReference type="PANTHER" id="PTHR47053">
    <property type="entry name" value="MUREIN DD-ENDOPEPTIDASE MEPH-RELATED"/>
    <property type="match status" value="1"/>
</dbReference>
<sequence length="335" mass="34892">MFKITTAVLGGLLLIIALGTAGASGMLSTLAGQGTSPPSRTAMEDIPAENFTLYTAAAQTCPGLDWSVLAAIGKIETNHGRSTLPGVSSGENFAGARGPMQFLQLTFDSVVAEHPPPPGGAHPPSPYNLHDAVYAAAAYLCDSGARDGRDLNAAIFAYNRADWYVADVLAQAAQYQSPATIGGDTDAAPAALTAINYAEGQLGLPYLWGGDGPAENEDGFDCSGLTRAAYAAAGIQIPRVAQDQYDAGPRVPAGQPLEPGDLVFYGTPDRIHHVGIYIGAEQMIHAPRTGELIQIAPYRYTGDDYVGATRPAFSHQRVVRVAIGDSQHPDGTSPG</sequence>
<evidence type="ECO:0000259" key="5">
    <source>
        <dbReference type="PROSITE" id="PS51935"/>
    </source>
</evidence>
<dbReference type="InterPro" id="IPR000064">
    <property type="entry name" value="NLP_P60_dom"/>
</dbReference>
<proteinExistence type="inferred from homology"/>
<reference evidence="7" key="1">
    <citation type="submission" date="2023-07" db="EMBL/GenBank/DDBJ databases">
        <title>30 novel species of actinomycetes from the DSMZ collection.</title>
        <authorList>
            <person name="Nouioui I."/>
        </authorList>
    </citation>
    <scope>NUCLEOTIDE SEQUENCE [LARGE SCALE GENOMIC DNA]</scope>
    <source>
        <strain evidence="7">DSM 44918</strain>
    </source>
</reference>
<feature type="domain" description="NlpC/P60" evidence="5">
    <location>
        <begin position="188"/>
        <end position="322"/>
    </location>
</feature>
<comment type="similarity">
    <text evidence="1">Belongs to the peptidase C40 family.</text>
</comment>
<protein>
    <submittedName>
        <fullName evidence="6">C40 family peptidase</fullName>
    </submittedName>
</protein>
<dbReference type="Pfam" id="PF00877">
    <property type="entry name" value="NLPC_P60"/>
    <property type="match status" value="1"/>
</dbReference>
<dbReference type="PANTHER" id="PTHR47053:SF1">
    <property type="entry name" value="MUREIN DD-ENDOPEPTIDASE MEPH-RELATED"/>
    <property type="match status" value="1"/>
</dbReference>
<dbReference type="InterPro" id="IPR023346">
    <property type="entry name" value="Lysozyme-like_dom_sf"/>
</dbReference>
<dbReference type="Gene3D" id="1.10.530.10">
    <property type="match status" value="1"/>
</dbReference>
<evidence type="ECO:0000256" key="1">
    <source>
        <dbReference type="ARBA" id="ARBA00007074"/>
    </source>
</evidence>
<dbReference type="InterPro" id="IPR038765">
    <property type="entry name" value="Papain-like_cys_pep_sf"/>
</dbReference>
<dbReference type="RefSeq" id="WP_311597295.1">
    <property type="nucleotide sequence ID" value="NZ_JAVREM010000007.1"/>
</dbReference>
<keyword evidence="3" id="KW-0378">Hydrolase</keyword>
<dbReference type="EMBL" id="JAVREM010000007">
    <property type="protein sequence ID" value="MDT0318545.1"/>
    <property type="molecule type" value="Genomic_DNA"/>
</dbReference>
<gene>
    <name evidence="6" type="ORF">RNC47_09380</name>
</gene>
<evidence type="ECO:0000256" key="4">
    <source>
        <dbReference type="ARBA" id="ARBA00022807"/>
    </source>
</evidence>
<dbReference type="Gene3D" id="3.90.1720.10">
    <property type="entry name" value="endopeptidase domain like (from Nostoc punctiforme)"/>
    <property type="match status" value="1"/>
</dbReference>
<accession>A0ABU2LM16</accession>
<dbReference type="SUPFAM" id="SSF53955">
    <property type="entry name" value="Lysozyme-like"/>
    <property type="match status" value="1"/>
</dbReference>
<evidence type="ECO:0000256" key="3">
    <source>
        <dbReference type="ARBA" id="ARBA00022801"/>
    </source>
</evidence>
<dbReference type="Proteomes" id="UP001183420">
    <property type="component" value="Unassembled WGS sequence"/>
</dbReference>
<dbReference type="SUPFAM" id="SSF54001">
    <property type="entry name" value="Cysteine proteinases"/>
    <property type="match status" value="1"/>
</dbReference>
<organism evidence="6 7">
    <name type="scientific">Streptomyces millisiae</name>
    <dbReference type="NCBI Taxonomy" id="3075542"/>
    <lineage>
        <taxon>Bacteria</taxon>
        <taxon>Bacillati</taxon>
        <taxon>Actinomycetota</taxon>
        <taxon>Actinomycetes</taxon>
        <taxon>Kitasatosporales</taxon>
        <taxon>Streptomycetaceae</taxon>
        <taxon>Streptomyces</taxon>
    </lineage>
</organism>
<comment type="caution">
    <text evidence="6">The sequence shown here is derived from an EMBL/GenBank/DDBJ whole genome shotgun (WGS) entry which is preliminary data.</text>
</comment>
<dbReference type="PROSITE" id="PS51935">
    <property type="entry name" value="NLPC_P60"/>
    <property type="match status" value="1"/>
</dbReference>
<keyword evidence="7" id="KW-1185">Reference proteome</keyword>
<evidence type="ECO:0000313" key="6">
    <source>
        <dbReference type="EMBL" id="MDT0318545.1"/>
    </source>
</evidence>